<keyword evidence="1" id="KW-0805">Transcription regulation</keyword>
<dbReference type="Gene3D" id="1.10.10.10">
    <property type="entry name" value="Winged helix-like DNA-binding domain superfamily/Winged helix DNA-binding domain"/>
    <property type="match status" value="1"/>
</dbReference>
<feature type="domain" description="HTH iclR-type" evidence="4">
    <location>
        <begin position="16"/>
        <end position="79"/>
    </location>
</feature>
<dbReference type="PROSITE" id="PS51077">
    <property type="entry name" value="HTH_ICLR"/>
    <property type="match status" value="1"/>
</dbReference>
<dbReference type="Gene3D" id="3.30.450.40">
    <property type="match status" value="1"/>
</dbReference>
<evidence type="ECO:0000259" key="5">
    <source>
        <dbReference type="PROSITE" id="PS51078"/>
    </source>
</evidence>
<evidence type="ECO:0000313" key="7">
    <source>
        <dbReference type="Proteomes" id="UP000290849"/>
    </source>
</evidence>
<dbReference type="GO" id="GO:0003700">
    <property type="term" value="F:DNA-binding transcription factor activity"/>
    <property type="evidence" value="ECO:0007669"/>
    <property type="project" value="TreeGrafter"/>
</dbReference>
<dbReference type="PROSITE" id="PS51078">
    <property type="entry name" value="ICLR_ED"/>
    <property type="match status" value="1"/>
</dbReference>
<keyword evidence="3" id="KW-0804">Transcription</keyword>
<sequence length="291" mass="31843">MSPSIPTPSASAAAGTQTLHRAVSLLRLITANNRSGSRLVDLYRRTGLERPTAHRILQGMIAEQLIRQDSRSKRYYLGSLLYEMGLAAAPKLALRDICHPYLETLAEQTGDTVFMTVRSGFDGVCVARADGSFPIKMFVLDVGRHRPLNVGAGGLAVLSALPDDEIQRICRVNVARTQRKNPRFTDAQLRASIAATRRRGYASNKVMDNPPVHSVGLVVRYPDGSPAAGISVSTLASRLGKDRLEMVVRCLGDAVESIEADLRRHLAREGKVQFMDLNLPPEPRPPVRGRS</sequence>
<dbReference type="OrthoDB" id="9807558at2"/>
<dbReference type="Pfam" id="PF01614">
    <property type="entry name" value="IclR_C"/>
    <property type="match status" value="1"/>
</dbReference>
<dbReference type="SUPFAM" id="SSF55781">
    <property type="entry name" value="GAF domain-like"/>
    <property type="match status" value="1"/>
</dbReference>
<dbReference type="InterPro" id="IPR036390">
    <property type="entry name" value="WH_DNA-bd_sf"/>
</dbReference>
<keyword evidence="7" id="KW-1185">Reference proteome</keyword>
<keyword evidence="2" id="KW-0238">DNA-binding</keyword>
<proteinExistence type="predicted"/>
<dbReference type="InterPro" id="IPR050707">
    <property type="entry name" value="HTH_MetabolicPath_Reg"/>
</dbReference>
<name>A0A4Q1HCD2_9BURK</name>
<reference evidence="6 7" key="1">
    <citation type="journal article" date="2017" name="Int. J. Syst. Evol. Microbiol.">
        <title>Achromobacter aloeverae sp. nov., isolated from the root of Aloe vera (L.) Burm.f.</title>
        <authorList>
            <person name="Kuncharoen N."/>
            <person name="Muramatsu Y."/>
            <person name="Shibata C."/>
            <person name="Kamakura Y."/>
            <person name="Nakagawa Y."/>
            <person name="Tanasupawat S."/>
        </authorList>
    </citation>
    <scope>NUCLEOTIDE SEQUENCE [LARGE SCALE GENOMIC DNA]</scope>
    <source>
        <strain evidence="6 7">AVA-1</strain>
    </source>
</reference>
<dbReference type="AlphaFoldDB" id="A0A4Q1HCD2"/>
<dbReference type="SUPFAM" id="SSF46785">
    <property type="entry name" value="Winged helix' DNA-binding domain"/>
    <property type="match status" value="1"/>
</dbReference>
<dbReference type="GO" id="GO:0045892">
    <property type="term" value="P:negative regulation of DNA-templated transcription"/>
    <property type="evidence" value="ECO:0007669"/>
    <property type="project" value="TreeGrafter"/>
</dbReference>
<dbReference type="PANTHER" id="PTHR30136:SF39">
    <property type="entry name" value="TRANSCRIPTIONAL REGULATORY PROTEIN"/>
    <property type="match status" value="1"/>
</dbReference>
<evidence type="ECO:0000256" key="3">
    <source>
        <dbReference type="ARBA" id="ARBA00023163"/>
    </source>
</evidence>
<dbReference type="PANTHER" id="PTHR30136">
    <property type="entry name" value="HELIX-TURN-HELIX TRANSCRIPTIONAL REGULATOR, ICLR FAMILY"/>
    <property type="match status" value="1"/>
</dbReference>
<dbReference type="Proteomes" id="UP000290849">
    <property type="component" value="Unassembled WGS sequence"/>
</dbReference>
<evidence type="ECO:0000256" key="2">
    <source>
        <dbReference type="ARBA" id="ARBA00023125"/>
    </source>
</evidence>
<dbReference type="InterPro" id="IPR036388">
    <property type="entry name" value="WH-like_DNA-bd_sf"/>
</dbReference>
<dbReference type="Pfam" id="PF09339">
    <property type="entry name" value="HTH_IclR"/>
    <property type="match status" value="1"/>
</dbReference>
<feature type="domain" description="IclR-ED" evidence="5">
    <location>
        <begin position="80"/>
        <end position="268"/>
    </location>
</feature>
<dbReference type="GO" id="GO:0003677">
    <property type="term" value="F:DNA binding"/>
    <property type="evidence" value="ECO:0007669"/>
    <property type="project" value="UniProtKB-KW"/>
</dbReference>
<dbReference type="EMBL" id="PYAL01000010">
    <property type="protein sequence ID" value="RXN83315.1"/>
    <property type="molecule type" value="Genomic_DNA"/>
</dbReference>
<dbReference type="InterPro" id="IPR029016">
    <property type="entry name" value="GAF-like_dom_sf"/>
</dbReference>
<evidence type="ECO:0000313" key="6">
    <source>
        <dbReference type="EMBL" id="RXN83315.1"/>
    </source>
</evidence>
<protein>
    <submittedName>
        <fullName evidence="6">IclR family transcriptional regulator</fullName>
    </submittedName>
</protein>
<evidence type="ECO:0000256" key="1">
    <source>
        <dbReference type="ARBA" id="ARBA00023015"/>
    </source>
</evidence>
<gene>
    <name evidence="6" type="ORF">C7R54_27935</name>
</gene>
<comment type="caution">
    <text evidence="6">The sequence shown here is derived from an EMBL/GenBank/DDBJ whole genome shotgun (WGS) entry which is preliminary data.</text>
</comment>
<evidence type="ECO:0000259" key="4">
    <source>
        <dbReference type="PROSITE" id="PS51077"/>
    </source>
</evidence>
<organism evidence="6 7">
    <name type="scientific">Achromobacter aloeverae</name>
    <dbReference type="NCBI Taxonomy" id="1750518"/>
    <lineage>
        <taxon>Bacteria</taxon>
        <taxon>Pseudomonadati</taxon>
        <taxon>Pseudomonadota</taxon>
        <taxon>Betaproteobacteria</taxon>
        <taxon>Burkholderiales</taxon>
        <taxon>Alcaligenaceae</taxon>
        <taxon>Achromobacter</taxon>
    </lineage>
</organism>
<dbReference type="RefSeq" id="WP_129154206.1">
    <property type="nucleotide sequence ID" value="NZ_JBHSDO010000003.1"/>
</dbReference>
<accession>A0A4Q1HCD2</accession>
<dbReference type="SMART" id="SM00346">
    <property type="entry name" value="HTH_ICLR"/>
    <property type="match status" value="1"/>
</dbReference>
<dbReference type="InterPro" id="IPR014757">
    <property type="entry name" value="Tscrpt_reg_IclR_C"/>
</dbReference>
<dbReference type="InterPro" id="IPR005471">
    <property type="entry name" value="Tscrpt_reg_IclR_N"/>
</dbReference>